<evidence type="ECO:0000256" key="5">
    <source>
        <dbReference type="ARBA" id="ARBA00023136"/>
    </source>
</evidence>
<dbReference type="GO" id="GO:0016020">
    <property type="term" value="C:membrane"/>
    <property type="evidence" value="ECO:0007669"/>
    <property type="project" value="UniProtKB-SubCell"/>
</dbReference>
<feature type="transmembrane region" description="Helical" evidence="6">
    <location>
        <begin position="69"/>
        <end position="89"/>
    </location>
</feature>
<dbReference type="EMBL" id="LDJI01000019">
    <property type="protein sequence ID" value="KRG63875.1"/>
    <property type="molecule type" value="Genomic_DNA"/>
</dbReference>
<keyword evidence="4 6" id="KW-1133">Transmembrane helix</keyword>
<evidence type="ECO:0000313" key="8">
    <source>
        <dbReference type="EMBL" id="KRG63875.1"/>
    </source>
</evidence>
<comment type="similarity">
    <text evidence="2">Belongs to the EamA transporter family.</text>
</comment>
<dbReference type="Proteomes" id="UP000050864">
    <property type="component" value="Unassembled WGS sequence"/>
</dbReference>
<feature type="transmembrane region" description="Helical" evidence="6">
    <location>
        <begin position="126"/>
        <end position="145"/>
    </location>
</feature>
<evidence type="ECO:0000259" key="7">
    <source>
        <dbReference type="Pfam" id="PF00892"/>
    </source>
</evidence>
<keyword evidence="5 6" id="KW-0472">Membrane</keyword>
<dbReference type="InterPro" id="IPR037185">
    <property type="entry name" value="EmrE-like"/>
</dbReference>
<evidence type="ECO:0000256" key="3">
    <source>
        <dbReference type="ARBA" id="ARBA00022692"/>
    </source>
</evidence>
<dbReference type="InterPro" id="IPR050638">
    <property type="entry name" value="AA-Vitamin_Transporters"/>
</dbReference>
<reference evidence="8 9" key="1">
    <citation type="submission" date="2015-05" db="EMBL/GenBank/DDBJ databases">
        <title>Genome sequencing and analysis of members of genus Stenotrophomonas.</title>
        <authorList>
            <person name="Patil P.P."/>
            <person name="Midha S."/>
            <person name="Patil P.B."/>
        </authorList>
    </citation>
    <scope>NUCLEOTIDE SEQUENCE [LARGE SCALE GENOMIC DNA]</scope>
    <source>
        <strain evidence="8 9">DSM 18929</strain>
    </source>
</reference>
<feature type="transmembrane region" description="Helical" evidence="6">
    <location>
        <begin position="226"/>
        <end position="247"/>
    </location>
</feature>
<feature type="transmembrane region" description="Helical" evidence="6">
    <location>
        <begin position="283"/>
        <end position="302"/>
    </location>
</feature>
<dbReference type="Pfam" id="PF00892">
    <property type="entry name" value="EamA"/>
    <property type="match status" value="1"/>
</dbReference>
<sequence length="314" mass="32579">MNRSMGVGIANGVASGALWGLVFLAPAVLSGFSPLQLAAARYLVYGLVAIVLLVPRWPALRETIGKVEWTALTWLSLLGNLVYFVLLSISVQWSGGASAALIVGMVPVLVAVVGSREPGALPLSRLAPALALCVAGVVLMGHEAMNSAHVQTNATQRLIGLLCGVGALLSWTAYSVGNTRWLARVPSVSGHDWSLLTGVATGGLALLLAPVAFLGDATVHSSGEWAGFWAMAAAVAVFASILGNACWNRASRALPLTLGGQMIVFETLFGLVYGFLWQQRWPVPAEMLAAACLVAGVVWSAAAHRSPPPVVGPA</sequence>
<evidence type="ECO:0000256" key="4">
    <source>
        <dbReference type="ARBA" id="ARBA00022989"/>
    </source>
</evidence>
<name>A0A0R0CEX3_9GAMM</name>
<protein>
    <submittedName>
        <fullName evidence="8">Multidrug DMT transporter permease</fullName>
    </submittedName>
</protein>
<evidence type="ECO:0000256" key="1">
    <source>
        <dbReference type="ARBA" id="ARBA00004141"/>
    </source>
</evidence>
<dbReference type="InterPro" id="IPR000620">
    <property type="entry name" value="EamA_dom"/>
</dbReference>
<organism evidence="8 9">
    <name type="scientific">Stenotrophomonas humi</name>
    <dbReference type="NCBI Taxonomy" id="405444"/>
    <lineage>
        <taxon>Bacteria</taxon>
        <taxon>Pseudomonadati</taxon>
        <taxon>Pseudomonadota</taxon>
        <taxon>Gammaproteobacteria</taxon>
        <taxon>Lysobacterales</taxon>
        <taxon>Lysobacteraceae</taxon>
        <taxon>Stenotrophomonas</taxon>
    </lineage>
</organism>
<gene>
    <name evidence="8" type="ORF">ABB26_09775</name>
</gene>
<evidence type="ECO:0000256" key="2">
    <source>
        <dbReference type="ARBA" id="ARBA00007362"/>
    </source>
</evidence>
<dbReference type="OrthoDB" id="7216522at2"/>
<dbReference type="AlphaFoldDB" id="A0A0R0CEX3"/>
<feature type="transmembrane region" description="Helical" evidence="6">
    <location>
        <begin position="95"/>
        <end position="114"/>
    </location>
</feature>
<feature type="domain" description="EamA" evidence="7">
    <location>
        <begin position="159"/>
        <end position="299"/>
    </location>
</feature>
<evidence type="ECO:0000313" key="9">
    <source>
        <dbReference type="Proteomes" id="UP000050864"/>
    </source>
</evidence>
<dbReference type="PATRIC" id="fig|405444.3.peg.969"/>
<feature type="transmembrane region" description="Helical" evidence="6">
    <location>
        <begin position="195"/>
        <end position="214"/>
    </location>
</feature>
<feature type="transmembrane region" description="Helical" evidence="6">
    <location>
        <begin position="39"/>
        <end position="57"/>
    </location>
</feature>
<feature type="transmembrane region" description="Helical" evidence="6">
    <location>
        <begin position="12"/>
        <end position="33"/>
    </location>
</feature>
<dbReference type="PANTHER" id="PTHR32322:SF2">
    <property type="entry name" value="EAMA DOMAIN-CONTAINING PROTEIN"/>
    <property type="match status" value="1"/>
</dbReference>
<feature type="transmembrane region" description="Helical" evidence="6">
    <location>
        <begin position="254"/>
        <end position="277"/>
    </location>
</feature>
<comment type="subcellular location">
    <subcellularLocation>
        <location evidence="1">Membrane</location>
        <topology evidence="1">Multi-pass membrane protein</topology>
    </subcellularLocation>
</comment>
<accession>A0A0R0CEX3</accession>
<keyword evidence="3 6" id="KW-0812">Transmembrane</keyword>
<comment type="caution">
    <text evidence="8">The sequence shown here is derived from an EMBL/GenBank/DDBJ whole genome shotgun (WGS) entry which is preliminary data.</text>
</comment>
<dbReference type="STRING" id="405444.ABB26_09775"/>
<proteinExistence type="inferred from homology"/>
<dbReference type="PANTHER" id="PTHR32322">
    <property type="entry name" value="INNER MEMBRANE TRANSPORTER"/>
    <property type="match status" value="1"/>
</dbReference>
<dbReference type="RefSeq" id="WP_057633584.1">
    <property type="nucleotide sequence ID" value="NZ_LDJI01000019.1"/>
</dbReference>
<dbReference type="SUPFAM" id="SSF103481">
    <property type="entry name" value="Multidrug resistance efflux transporter EmrE"/>
    <property type="match status" value="1"/>
</dbReference>
<feature type="transmembrane region" description="Helical" evidence="6">
    <location>
        <begin position="157"/>
        <end position="174"/>
    </location>
</feature>
<keyword evidence="9" id="KW-1185">Reference proteome</keyword>
<evidence type="ECO:0000256" key="6">
    <source>
        <dbReference type="SAM" id="Phobius"/>
    </source>
</evidence>